<evidence type="ECO:0000256" key="3">
    <source>
        <dbReference type="ARBA" id="ARBA00007588"/>
    </source>
</evidence>
<dbReference type="SUPFAM" id="SSF51905">
    <property type="entry name" value="FAD/NAD(P)-binding domain"/>
    <property type="match status" value="1"/>
</dbReference>
<evidence type="ECO:0000256" key="5">
    <source>
        <dbReference type="ARBA" id="ARBA00022827"/>
    </source>
</evidence>
<dbReference type="PANTHER" id="PTHR42802">
    <property type="entry name" value="MONOOXYGENASE"/>
    <property type="match status" value="1"/>
</dbReference>
<gene>
    <name evidence="8" type="ORF">E4680_10815</name>
</gene>
<dbReference type="Gene3D" id="3.50.50.60">
    <property type="entry name" value="FAD/NAD(P)-binding domain"/>
    <property type="match status" value="1"/>
</dbReference>
<dbReference type="InterPro" id="IPR036188">
    <property type="entry name" value="FAD/NAD-bd_sf"/>
</dbReference>
<keyword evidence="5" id="KW-0274">FAD</keyword>
<keyword evidence="4" id="KW-0285">Flavoprotein</keyword>
<proteinExistence type="inferred from homology"/>
<evidence type="ECO:0000313" key="9">
    <source>
        <dbReference type="Proteomes" id="UP000297890"/>
    </source>
</evidence>
<dbReference type="OrthoDB" id="7527071at2"/>
<name>A0A4Z0F6C0_9GAMM</name>
<dbReference type="EMBL" id="SRIO01000015">
    <property type="protein sequence ID" value="TFZ81792.1"/>
    <property type="molecule type" value="Genomic_DNA"/>
</dbReference>
<dbReference type="Pfam" id="PF13434">
    <property type="entry name" value="Lys_Orn_oxgnase"/>
    <property type="match status" value="1"/>
</dbReference>
<organism evidence="8 9">
    <name type="scientific">Candidatus Macondimonas diazotrophica</name>
    <dbReference type="NCBI Taxonomy" id="2305248"/>
    <lineage>
        <taxon>Bacteria</taxon>
        <taxon>Pseudomonadati</taxon>
        <taxon>Pseudomonadota</taxon>
        <taxon>Gammaproteobacteria</taxon>
        <taxon>Chromatiales</taxon>
        <taxon>Ectothiorhodospiraceae</taxon>
        <taxon>Candidatus Macondimonas</taxon>
    </lineage>
</organism>
<keyword evidence="6" id="KW-0521">NADP</keyword>
<reference evidence="8 9" key="1">
    <citation type="journal article" date="2019" name="ISME J.">
        <title>Candidatus Macondimonas diazotrophica, a novel gammaproteobacterial genus dominating crude-oil-contaminated coastal sediments.</title>
        <authorList>
            <person name="Karthikeyan S."/>
            <person name="Konstantinidis K."/>
        </authorList>
    </citation>
    <scope>NUCLEOTIDE SEQUENCE [LARGE SCALE GENOMIC DNA]</scope>
    <source>
        <strain evidence="8 9">KTK01</strain>
    </source>
</reference>
<accession>A0A4Z0F6C0</accession>
<keyword evidence="9" id="KW-1185">Reference proteome</keyword>
<evidence type="ECO:0000313" key="8">
    <source>
        <dbReference type="EMBL" id="TFZ81792.1"/>
    </source>
</evidence>
<dbReference type="GO" id="GO:0016491">
    <property type="term" value="F:oxidoreductase activity"/>
    <property type="evidence" value="ECO:0007669"/>
    <property type="project" value="UniProtKB-KW"/>
</dbReference>
<keyword evidence="7" id="KW-0560">Oxidoreductase</keyword>
<sequence>MSAAQRIHDFLAIGVGPFNLSLACLTSTIAGLDGIFVDQNPEFDWHPGVMFDDAHLQTPFLSDLVTLADPTHPLSFLNYIKRQGRIYSFYIREDFFLLRREYNRYCRWAAAQLGSIRWNTRVEAIRYDEPGGCYEVSTRDVRSGAPVTYRAARLVLGTGPAPWWPTCCEAEIRKAAHVHHAGDYLNRHEALKRLRQITVVGSGQSAAEIFVDLLQGIERHDYTLNWVTRSPRFVPLEYTKLTLEMTSPEYVRYFHALPTRTRDTLIASQTNLYKGINGSLINDIHELLYQKRLVMDARGEDLGQRVRLFTNSELRGLVRVGGELQLSLHHTEQGCDYVLGTDGLILATGYRYTPPAFLAGIAGRIRFDTAGRFAVAQNYTIDRAGEEIFVQNAELHTHGFVTPDLGMACYRNSHIIRAMTGVEHYPIEERIAFQEFGVPGDLATPSRALDRVAS</sequence>
<comment type="pathway">
    <text evidence="2">Siderophore biosynthesis.</text>
</comment>
<evidence type="ECO:0000256" key="6">
    <source>
        <dbReference type="ARBA" id="ARBA00022857"/>
    </source>
</evidence>
<comment type="cofactor">
    <cofactor evidence="1">
        <name>FAD</name>
        <dbReference type="ChEBI" id="CHEBI:57692"/>
    </cofactor>
</comment>
<comment type="similarity">
    <text evidence="3">Belongs to the lysine N(6)-hydroxylase/L-ornithine N(5)-oxygenase family.</text>
</comment>
<comment type="caution">
    <text evidence="8">The sequence shown here is derived from an EMBL/GenBank/DDBJ whole genome shotgun (WGS) entry which is preliminary data.</text>
</comment>
<evidence type="ECO:0000256" key="1">
    <source>
        <dbReference type="ARBA" id="ARBA00001974"/>
    </source>
</evidence>
<dbReference type="Proteomes" id="UP000297890">
    <property type="component" value="Unassembled WGS sequence"/>
</dbReference>
<protein>
    <submittedName>
        <fullName evidence="8">Alcaligin biosynthesis protein</fullName>
    </submittedName>
</protein>
<evidence type="ECO:0000256" key="7">
    <source>
        <dbReference type="ARBA" id="ARBA00023002"/>
    </source>
</evidence>
<dbReference type="PANTHER" id="PTHR42802:SF1">
    <property type="entry name" value="L-ORNITHINE N(5)-MONOOXYGENASE"/>
    <property type="match status" value="1"/>
</dbReference>
<dbReference type="InterPro" id="IPR025700">
    <property type="entry name" value="Lys/Orn_oxygenase"/>
</dbReference>
<evidence type="ECO:0000256" key="2">
    <source>
        <dbReference type="ARBA" id="ARBA00004924"/>
    </source>
</evidence>
<dbReference type="PROSITE" id="PS51257">
    <property type="entry name" value="PROKAR_LIPOPROTEIN"/>
    <property type="match status" value="1"/>
</dbReference>
<dbReference type="AlphaFoldDB" id="A0A4Z0F6C0"/>
<dbReference type="RefSeq" id="WP_135282430.1">
    <property type="nucleotide sequence ID" value="NZ_SRIO01000015.1"/>
</dbReference>
<evidence type="ECO:0000256" key="4">
    <source>
        <dbReference type="ARBA" id="ARBA00022630"/>
    </source>
</evidence>